<gene>
    <name evidence="2" type="ORF">CYNAS_LOCUS9671</name>
</gene>
<evidence type="ECO:0000313" key="2">
    <source>
        <dbReference type="EMBL" id="CAJ0597688.1"/>
    </source>
</evidence>
<organism evidence="2 3">
    <name type="scientific">Cylicocyclus nassatus</name>
    <name type="common">Nematode worm</name>
    <dbReference type="NCBI Taxonomy" id="53992"/>
    <lineage>
        <taxon>Eukaryota</taxon>
        <taxon>Metazoa</taxon>
        <taxon>Ecdysozoa</taxon>
        <taxon>Nematoda</taxon>
        <taxon>Chromadorea</taxon>
        <taxon>Rhabditida</taxon>
        <taxon>Rhabditina</taxon>
        <taxon>Rhabditomorpha</taxon>
        <taxon>Strongyloidea</taxon>
        <taxon>Strongylidae</taxon>
        <taxon>Cylicocyclus</taxon>
    </lineage>
</organism>
<dbReference type="EMBL" id="CATQJL010000223">
    <property type="protein sequence ID" value="CAJ0597688.1"/>
    <property type="molecule type" value="Genomic_DNA"/>
</dbReference>
<evidence type="ECO:0000256" key="1">
    <source>
        <dbReference type="SAM" id="MobiDB-lite"/>
    </source>
</evidence>
<sequence>MIFSDGQTDNWKGGDGDGNYENLRRKQVVEAEAIRKAGIRIIYIYVATYDAFLANARNVGGSGLVYVGDYRNLRKFAGETLTKVCTPVV</sequence>
<dbReference type="Proteomes" id="UP001176961">
    <property type="component" value="Unassembled WGS sequence"/>
</dbReference>
<evidence type="ECO:0000313" key="3">
    <source>
        <dbReference type="Proteomes" id="UP001176961"/>
    </source>
</evidence>
<feature type="compositionally biased region" description="Polar residues" evidence="1">
    <location>
        <begin position="1"/>
        <end position="10"/>
    </location>
</feature>
<keyword evidence="3" id="KW-1185">Reference proteome</keyword>
<name>A0AA36GSX7_CYLNA</name>
<proteinExistence type="predicted"/>
<reference evidence="2" key="1">
    <citation type="submission" date="2023-07" db="EMBL/GenBank/DDBJ databases">
        <authorList>
            <consortium name="CYATHOMIX"/>
        </authorList>
    </citation>
    <scope>NUCLEOTIDE SEQUENCE</scope>
    <source>
        <strain evidence="2">N/A</strain>
    </source>
</reference>
<accession>A0AA36GSX7</accession>
<feature type="region of interest" description="Disordered" evidence="1">
    <location>
        <begin position="1"/>
        <end position="20"/>
    </location>
</feature>
<protein>
    <submittedName>
        <fullName evidence="2">Uncharacterized protein</fullName>
    </submittedName>
</protein>
<dbReference type="AlphaFoldDB" id="A0AA36GSX7"/>
<comment type="caution">
    <text evidence="2">The sequence shown here is derived from an EMBL/GenBank/DDBJ whole genome shotgun (WGS) entry which is preliminary data.</text>
</comment>